<dbReference type="SMART" id="SM00957">
    <property type="entry name" value="SecA_DEAD"/>
    <property type="match status" value="1"/>
</dbReference>
<dbReference type="SUPFAM" id="SSF52540">
    <property type="entry name" value="P-loop containing nucleoside triphosphate hydrolases"/>
    <property type="match status" value="1"/>
</dbReference>
<dbReference type="GO" id="GO:0031522">
    <property type="term" value="C:cell envelope Sec protein transport complex"/>
    <property type="evidence" value="ECO:0007669"/>
    <property type="project" value="TreeGrafter"/>
</dbReference>
<dbReference type="AlphaFoldDB" id="X1TAY5"/>
<dbReference type="SUPFAM" id="SSF81767">
    <property type="entry name" value="Pre-protein crosslinking domain of SecA"/>
    <property type="match status" value="1"/>
</dbReference>
<evidence type="ECO:0000313" key="4">
    <source>
        <dbReference type="EMBL" id="GAI77184.1"/>
    </source>
</evidence>
<comment type="caution">
    <text evidence="4">The sequence shown here is derived from an EMBL/GenBank/DDBJ whole genome shotgun (WGS) entry which is preliminary data.</text>
</comment>
<feature type="domain" description="SecA family profile" evidence="3">
    <location>
        <begin position="1"/>
        <end position="129"/>
    </location>
</feature>
<dbReference type="EMBL" id="BARW01007857">
    <property type="protein sequence ID" value="GAI77184.1"/>
    <property type="molecule type" value="Genomic_DNA"/>
</dbReference>
<evidence type="ECO:0000256" key="1">
    <source>
        <dbReference type="ARBA" id="ARBA00022927"/>
    </source>
</evidence>
<sequence length="129" mass="14722">MGAAGKYFFYSPLLQGRDNTYQRAGSEFGFDYLRDNMVIDLSQYVQGKLNYAIVDEVDNLLIDEARTPLIISGQAEESGQIYQLFARLVPRLRQGQDYVVDEKSRSVNLTDAGISNVEMMLRRERVLKS</sequence>
<dbReference type="GO" id="GO:0005886">
    <property type="term" value="C:plasma membrane"/>
    <property type="evidence" value="ECO:0007669"/>
    <property type="project" value="TreeGrafter"/>
</dbReference>
<gene>
    <name evidence="4" type="ORF">S12H4_16266</name>
</gene>
<organism evidence="4">
    <name type="scientific">marine sediment metagenome</name>
    <dbReference type="NCBI Taxonomy" id="412755"/>
    <lineage>
        <taxon>unclassified sequences</taxon>
        <taxon>metagenomes</taxon>
        <taxon>ecological metagenomes</taxon>
    </lineage>
</organism>
<dbReference type="Gene3D" id="3.40.50.300">
    <property type="entry name" value="P-loop containing nucleotide triphosphate hydrolases"/>
    <property type="match status" value="1"/>
</dbReference>
<accession>X1TAY5</accession>
<keyword evidence="2" id="KW-0811">Translocation</keyword>
<dbReference type="InterPro" id="IPR027417">
    <property type="entry name" value="P-loop_NTPase"/>
</dbReference>
<protein>
    <recommendedName>
        <fullName evidence="3">SecA family profile domain-containing protein</fullName>
    </recommendedName>
</protein>
<proteinExistence type="predicted"/>
<dbReference type="GO" id="GO:0017038">
    <property type="term" value="P:protein import"/>
    <property type="evidence" value="ECO:0007669"/>
    <property type="project" value="InterPro"/>
</dbReference>
<dbReference type="InterPro" id="IPR011130">
    <property type="entry name" value="SecA_preprotein_X-link_dom"/>
</dbReference>
<evidence type="ECO:0000256" key="2">
    <source>
        <dbReference type="ARBA" id="ARBA00023010"/>
    </source>
</evidence>
<name>X1TAY5_9ZZZZ</name>
<dbReference type="InterPro" id="IPR011115">
    <property type="entry name" value="SecA_DEAD"/>
</dbReference>
<dbReference type="InterPro" id="IPR000185">
    <property type="entry name" value="SecA"/>
</dbReference>
<keyword evidence="1" id="KW-0653">Protein transport</keyword>
<dbReference type="GO" id="GO:0006886">
    <property type="term" value="P:intracellular protein transport"/>
    <property type="evidence" value="ECO:0007669"/>
    <property type="project" value="InterPro"/>
</dbReference>
<evidence type="ECO:0000259" key="3">
    <source>
        <dbReference type="PROSITE" id="PS51196"/>
    </source>
</evidence>
<dbReference type="PANTHER" id="PTHR30612:SF0">
    <property type="entry name" value="CHLOROPLAST PROTEIN-TRANSPORTING ATPASE"/>
    <property type="match status" value="1"/>
</dbReference>
<dbReference type="Pfam" id="PF07517">
    <property type="entry name" value="SecA_DEAD"/>
    <property type="match status" value="1"/>
</dbReference>
<feature type="non-terminal residue" evidence="4">
    <location>
        <position position="129"/>
    </location>
</feature>
<dbReference type="GO" id="GO:0005524">
    <property type="term" value="F:ATP binding"/>
    <property type="evidence" value="ECO:0007669"/>
    <property type="project" value="InterPro"/>
</dbReference>
<reference evidence="4" key="1">
    <citation type="journal article" date="2014" name="Front. Microbiol.">
        <title>High frequency of phylogenetically diverse reductive dehalogenase-homologous genes in deep subseafloor sedimentary metagenomes.</title>
        <authorList>
            <person name="Kawai M."/>
            <person name="Futagami T."/>
            <person name="Toyoda A."/>
            <person name="Takaki Y."/>
            <person name="Nishi S."/>
            <person name="Hori S."/>
            <person name="Arai W."/>
            <person name="Tsubouchi T."/>
            <person name="Morono Y."/>
            <person name="Uchiyama I."/>
            <person name="Ito T."/>
            <person name="Fujiyama A."/>
            <person name="Inagaki F."/>
            <person name="Takami H."/>
        </authorList>
    </citation>
    <scope>NUCLEOTIDE SEQUENCE</scope>
    <source>
        <strain evidence="4">Expedition CK06-06</strain>
    </source>
</reference>
<dbReference type="PANTHER" id="PTHR30612">
    <property type="entry name" value="SECA INNER MEMBRANE COMPONENT OF SEC PROTEIN SECRETION SYSTEM"/>
    <property type="match status" value="1"/>
</dbReference>
<dbReference type="GO" id="GO:0043952">
    <property type="term" value="P:protein transport by the Sec complex"/>
    <property type="evidence" value="ECO:0007669"/>
    <property type="project" value="TreeGrafter"/>
</dbReference>
<dbReference type="GO" id="GO:0006605">
    <property type="term" value="P:protein targeting"/>
    <property type="evidence" value="ECO:0007669"/>
    <property type="project" value="InterPro"/>
</dbReference>
<dbReference type="InterPro" id="IPR036670">
    <property type="entry name" value="SecA_X-link_sf"/>
</dbReference>
<dbReference type="SMART" id="SM00958">
    <property type="entry name" value="SecA_PP_bind"/>
    <property type="match status" value="1"/>
</dbReference>
<keyword evidence="1" id="KW-0813">Transport</keyword>
<dbReference type="InterPro" id="IPR014018">
    <property type="entry name" value="SecA_motor_DEAD"/>
</dbReference>
<dbReference type="GO" id="GO:0005829">
    <property type="term" value="C:cytosol"/>
    <property type="evidence" value="ECO:0007669"/>
    <property type="project" value="TreeGrafter"/>
</dbReference>
<dbReference type="PROSITE" id="PS51196">
    <property type="entry name" value="SECA_MOTOR_DEAD"/>
    <property type="match status" value="1"/>
</dbReference>